<name>Q4S522_TETNG</name>
<gene>
    <name evidence="2" type="ORF">GSTENG00023925001</name>
</gene>
<reference evidence="2" key="1">
    <citation type="journal article" date="2004" name="Nature">
        <title>Genome duplication in the teleost fish Tetraodon nigroviridis reveals the early vertebrate proto-karyotype.</title>
        <authorList>
            <person name="Jaillon O."/>
            <person name="Aury J.-M."/>
            <person name="Brunet F."/>
            <person name="Petit J.-L."/>
            <person name="Stange-Thomann N."/>
            <person name="Mauceli E."/>
            <person name="Bouneau L."/>
            <person name="Fischer C."/>
            <person name="Ozouf-Costaz C."/>
            <person name="Bernot A."/>
            <person name="Nicaud S."/>
            <person name="Jaffe D."/>
            <person name="Fisher S."/>
            <person name="Lutfalla G."/>
            <person name="Dossat C."/>
            <person name="Segurens B."/>
            <person name="Dasilva C."/>
            <person name="Salanoubat M."/>
            <person name="Levy M."/>
            <person name="Boudet N."/>
            <person name="Castellano S."/>
            <person name="Anthouard V."/>
            <person name="Jubin C."/>
            <person name="Castelli V."/>
            <person name="Katinka M."/>
            <person name="Vacherie B."/>
            <person name="Biemont C."/>
            <person name="Skalli Z."/>
            <person name="Cattolico L."/>
            <person name="Poulain J."/>
            <person name="De Berardinis V."/>
            <person name="Cruaud C."/>
            <person name="Duprat S."/>
            <person name="Brottier P."/>
            <person name="Coutanceau J.-P."/>
            <person name="Gouzy J."/>
            <person name="Parra G."/>
            <person name="Lardier G."/>
            <person name="Chapple C."/>
            <person name="McKernan K.J."/>
            <person name="McEwan P."/>
            <person name="Bosak S."/>
            <person name="Kellis M."/>
            <person name="Volff J.-N."/>
            <person name="Guigo R."/>
            <person name="Zody M.C."/>
            <person name="Mesirov J."/>
            <person name="Lindblad-Toh K."/>
            <person name="Birren B."/>
            <person name="Nusbaum C."/>
            <person name="Kahn D."/>
            <person name="Robinson-Rechavi M."/>
            <person name="Laudet V."/>
            <person name="Schachter V."/>
            <person name="Quetier F."/>
            <person name="Saurin W."/>
            <person name="Scarpelli C."/>
            <person name="Wincker P."/>
            <person name="Lander E.S."/>
            <person name="Weissenbach J."/>
            <person name="Roest Crollius H."/>
        </authorList>
    </citation>
    <scope>NUCLEOTIDE SEQUENCE [LARGE SCALE GENOMIC DNA]</scope>
</reference>
<dbReference type="KEGG" id="tng:GSTEN00023925G001"/>
<feature type="compositionally biased region" description="Polar residues" evidence="1">
    <location>
        <begin position="109"/>
        <end position="120"/>
    </location>
</feature>
<accession>Q4S522</accession>
<proteinExistence type="predicted"/>
<evidence type="ECO:0000256" key="1">
    <source>
        <dbReference type="SAM" id="MobiDB-lite"/>
    </source>
</evidence>
<sequence>MPHASITAASGATGGQLSAWGSSPLGQLEPSISPPAQFTPVASVCEGLTSNTAWVESHQTGSSVGCLPVSPPASDARREFSTDETRLRFSVVRHRQGKRFSCGGGSVRPESQTKAPSSYCTRPEGARRGEFVQISFAHRFTGMISRRAHGSSRRSRMFQWCGHGLLRILGEDEEIQQVEPEGAPSVLESSASVALWP</sequence>
<feature type="region of interest" description="Disordered" evidence="1">
    <location>
        <begin position="100"/>
        <end position="122"/>
    </location>
</feature>
<dbReference type="AlphaFoldDB" id="Q4S522"/>
<evidence type="ECO:0000313" key="2">
    <source>
        <dbReference type="EMBL" id="CAG04260.1"/>
    </source>
</evidence>
<protein>
    <submittedName>
        <fullName evidence="2">Chromosome 6 SCAF14737, whole genome shotgun sequence</fullName>
    </submittedName>
</protein>
<organism evidence="2">
    <name type="scientific">Tetraodon nigroviridis</name>
    <name type="common">Spotted green pufferfish</name>
    <name type="synonym">Chelonodon nigroviridis</name>
    <dbReference type="NCBI Taxonomy" id="99883"/>
    <lineage>
        <taxon>Eukaryota</taxon>
        <taxon>Metazoa</taxon>
        <taxon>Chordata</taxon>
        <taxon>Craniata</taxon>
        <taxon>Vertebrata</taxon>
        <taxon>Euteleostomi</taxon>
        <taxon>Actinopterygii</taxon>
        <taxon>Neopterygii</taxon>
        <taxon>Teleostei</taxon>
        <taxon>Neoteleostei</taxon>
        <taxon>Acanthomorphata</taxon>
        <taxon>Eupercaria</taxon>
        <taxon>Tetraodontiformes</taxon>
        <taxon>Tetradontoidea</taxon>
        <taxon>Tetraodontidae</taxon>
        <taxon>Tetraodon</taxon>
    </lineage>
</organism>
<reference evidence="2" key="2">
    <citation type="submission" date="2004-02" db="EMBL/GenBank/DDBJ databases">
        <authorList>
            <consortium name="Genoscope"/>
            <consortium name="Whitehead Institute Centre for Genome Research"/>
        </authorList>
    </citation>
    <scope>NUCLEOTIDE SEQUENCE</scope>
</reference>
<dbReference type="EMBL" id="CAAE01014737">
    <property type="protein sequence ID" value="CAG04260.1"/>
    <property type="molecule type" value="Genomic_DNA"/>
</dbReference>